<feature type="region of interest" description="Disordered" evidence="1">
    <location>
        <begin position="611"/>
        <end position="634"/>
    </location>
</feature>
<dbReference type="EMBL" id="JBDFQZ010000011">
    <property type="protein sequence ID" value="KAK9678647.1"/>
    <property type="molecule type" value="Genomic_DNA"/>
</dbReference>
<dbReference type="InterPro" id="IPR003034">
    <property type="entry name" value="SAP_dom"/>
</dbReference>
<dbReference type="GO" id="GO:0003676">
    <property type="term" value="F:nucleic acid binding"/>
    <property type="evidence" value="ECO:0007669"/>
    <property type="project" value="InterPro"/>
</dbReference>
<dbReference type="AlphaFoldDB" id="A0AAW1HQZ3"/>
<evidence type="ECO:0000313" key="4">
    <source>
        <dbReference type="Proteomes" id="UP001443914"/>
    </source>
</evidence>
<accession>A0AAW1HQZ3</accession>
<dbReference type="SUPFAM" id="SSF54928">
    <property type="entry name" value="RNA-binding domain, RBD"/>
    <property type="match status" value="1"/>
</dbReference>
<dbReference type="InterPro" id="IPR034257">
    <property type="entry name" value="Acinus_RRM"/>
</dbReference>
<keyword evidence="4" id="KW-1185">Reference proteome</keyword>
<proteinExistence type="predicted"/>
<feature type="compositionally biased region" description="Low complexity" evidence="1">
    <location>
        <begin position="747"/>
        <end position="756"/>
    </location>
</feature>
<name>A0AAW1HQZ3_SAPOF</name>
<dbReference type="InterPro" id="IPR036361">
    <property type="entry name" value="SAP_dom_sf"/>
</dbReference>
<dbReference type="Pfam" id="PF16294">
    <property type="entry name" value="RSB_motif"/>
    <property type="match status" value="1"/>
</dbReference>
<dbReference type="Proteomes" id="UP001443914">
    <property type="component" value="Unassembled WGS sequence"/>
</dbReference>
<dbReference type="SMART" id="SM00513">
    <property type="entry name" value="SAP"/>
    <property type="match status" value="1"/>
</dbReference>
<feature type="domain" description="SAP" evidence="2">
    <location>
        <begin position="17"/>
        <end position="51"/>
    </location>
</feature>
<feature type="region of interest" description="Disordered" evidence="1">
    <location>
        <begin position="82"/>
        <end position="102"/>
    </location>
</feature>
<dbReference type="PROSITE" id="PS50800">
    <property type="entry name" value="SAP"/>
    <property type="match status" value="1"/>
</dbReference>
<dbReference type="Gene3D" id="1.10.720.30">
    <property type="entry name" value="SAP domain"/>
    <property type="match status" value="1"/>
</dbReference>
<feature type="region of interest" description="Disordered" evidence="1">
    <location>
        <begin position="718"/>
        <end position="787"/>
    </location>
</feature>
<comment type="caution">
    <text evidence="3">The sequence shown here is derived from an EMBL/GenBank/DDBJ whole genome shotgun (WGS) entry which is preliminary data.</text>
</comment>
<dbReference type="InterPro" id="IPR032552">
    <property type="entry name" value="RSB_motif"/>
</dbReference>
<dbReference type="Pfam" id="PF02037">
    <property type="entry name" value="SAP"/>
    <property type="match status" value="1"/>
</dbReference>
<dbReference type="InterPro" id="IPR035979">
    <property type="entry name" value="RBD_domain_sf"/>
</dbReference>
<evidence type="ECO:0000256" key="1">
    <source>
        <dbReference type="SAM" id="MobiDB-lite"/>
    </source>
</evidence>
<protein>
    <recommendedName>
        <fullName evidence="2">SAP domain-containing protein</fullName>
    </recommendedName>
</protein>
<reference evidence="3 4" key="1">
    <citation type="submission" date="2024-03" db="EMBL/GenBank/DDBJ databases">
        <title>WGS assembly of Saponaria officinalis var. Norfolk2.</title>
        <authorList>
            <person name="Jenkins J."/>
            <person name="Shu S."/>
            <person name="Grimwood J."/>
            <person name="Barry K."/>
            <person name="Goodstein D."/>
            <person name="Schmutz J."/>
            <person name="Leebens-Mack J."/>
            <person name="Osbourn A."/>
        </authorList>
    </citation>
    <scope>NUCLEOTIDE SEQUENCE [LARGE SCALE GENOMIC DNA]</scope>
    <source>
        <strain evidence="4">cv. Norfolk2</strain>
        <strain evidence="3">JIC</strain>
        <tissue evidence="3">Leaf</tissue>
    </source>
</reference>
<gene>
    <name evidence="3" type="ORF">RND81_11G225300</name>
</gene>
<sequence>MKTPTSSQFPVLENKPIDQWKVTELKEELKRRRLKTGGLKDELIRRLDEALRAEMEETVVEADDAGDGTVPEDVVANVPDNLTEQPAVGTGDSGTGASGNAEDLVGGVDENVGNAEETVGDAVADTKENVGNADENAVSLEMDVKDSGEQLVQDEKIEEQQSGLGDDHVLGEGIATATDVASVVLGDVVSEERQSGLGPEPNLGEVIVTTTDVSSVDLGDKVTEEQQSGLGHAPNLGEELVATTDVSSVDLGDKVSKEQLSGLGNDPVLGEGIVTGTDVASMELSDKVSEEQKSGLVDGPVSGKEKATETEVATVVVGDEVSKGFSFENAVDGDGFLDGKPKIDIGDSGKQEHSEDVKPAYEEVKLDSYDQNNQVSEVSTSLGFPVKSNNSVSTDSVSIIEKNDVKDNLIANNVKLESDVKPEMVLPSSSDLVPDGGDSHLRDVDEPHENKISVEETDNVVAHVDMSQKNYSADLGSPEKLNLDRSSGDDFMEEDAFEGKQIDSKYNSEDVGEKAEKIEVTTNKAESTVAVIMDTDLPTEKKVTHDLKNDVPTLSDKRKLPDEEAVVNKPAKRQHRWKKESDIVTEPQVAHIPPASAQDVPPSTALRRSFSRTDSMGANDPPKEREVPPSTKASTNSLRIDHFLRPFTLKAVQELLGKTGTVASFWMDHIKTHCYVTYSSVEEAVETRNAVYNLQWPPNGGRQLVAEFVEPEEVKLRLEPPSQAPVPPMNTVPTKGAELPSVPQPSPRQQNLRQQPTLPPPPPIQNQGPARERVPPPPPPIEKVDAPIVTLDDLFRKTKATPRIYYLPLSDEQVAARRKNSKQ</sequence>
<dbReference type="PANTHER" id="PTHR47031:SF3">
    <property type="entry name" value="SAP DOMAIN-CONTAINING PROTEIN"/>
    <property type="match status" value="1"/>
</dbReference>
<dbReference type="SUPFAM" id="SSF68906">
    <property type="entry name" value="SAP domain"/>
    <property type="match status" value="1"/>
</dbReference>
<dbReference type="EMBL" id="JBDFQZ010000011">
    <property type="protein sequence ID" value="KAK9678648.1"/>
    <property type="molecule type" value="Genomic_DNA"/>
</dbReference>
<dbReference type="PANTHER" id="PTHR47031">
    <property type="entry name" value="SAP DNA-BINDING DOMAIN-CONTAINING PROTEIN"/>
    <property type="match status" value="1"/>
</dbReference>
<organism evidence="3 4">
    <name type="scientific">Saponaria officinalis</name>
    <name type="common">Common soapwort</name>
    <name type="synonym">Lychnis saponaria</name>
    <dbReference type="NCBI Taxonomy" id="3572"/>
    <lineage>
        <taxon>Eukaryota</taxon>
        <taxon>Viridiplantae</taxon>
        <taxon>Streptophyta</taxon>
        <taxon>Embryophyta</taxon>
        <taxon>Tracheophyta</taxon>
        <taxon>Spermatophyta</taxon>
        <taxon>Magnoliopsida</taxon>
        <taxon>eudicotyledons</taxon>
        <taxon>Gunneridae</taxon>
        <taxon>Pentapetalae</taxon>
        <taxon>Caryophyllales</taxon>
        <taxon>Caryophyllaceae</taxon>
        <taxon>Caryophylleae</taxon>
        <taxon>Saponaria</taxon>
    </lineage>
</organism>
<evidence type="ECO:0000313" key="3">
    <source>
        <dbReference type="EMBL" id="KAK9678648.1"/>
    </source>
</evidence>
<dbReference type="CDD" id="cd12432">
    <property type="entry name" value="RRM_ACINU"/>
    <property type="match status" value="1"/>
</dbReference>
<evidence type="ECO:0000259" key="2">
    <source>
        <dbReference type="PROSITE" id="PS50800"/>
    </source>
</evidence>